<dbReference type="InterPro" id="IPR010982">
    <property type="entry name" value="Lambda_DNA-bd_dom_sf"/>
</dbReference>
<organism evidence="3 4">
    <name type="scientific">Paenibacillus antri</name>
    <dbReference type="NCBI Taxonomy" id="2582848"/>
    <lineage>
        <taxon>Bacteria</taxon>
        <taxon>Bacillati</taxon>
        <taxon>Bacillota</taxon>
        <taxon>Bacilli</taxon>
        <taxon>Bacillales</taxon>
        <taxon>Paenibacillaceae</taxon>
        <taxon>Paenibacillus</taxon>
    </lineage>
</organism>
<gene>
    <name evidence="3" type="ORF">FE782_25230</name>
</gene>
<dbReference type="PROSITE" id="PS50943">
    <property type="entry name" value="HTH_CROC1"/>
    <property type="match status" value="1"/>
</dbReference>
<dbReference type="RefSeq" id="WP_138197140.1">
    <property type="nucleotide sequence ID" value="NZ_VCIW01000021.1"/>
</dbReference>
<dbReference type="SUPFAM" id="SSF47413">
    <property type="entry name" value="lambda repressor-like DNA-binding domains"/>
    <property type="match status" value="1"/>
</dbReference>
<dbReference type="InterPro" id="IPR001387">
    <property type="entry name" value="Cro/C1-type_HTH"/>
</dbReference>
<dbReference type="Pfam" id="PF01381">
    <property type="entry name" value="HTH_3"/>
    <property type="match status" value="1"/>
</dbReference>
<accession>A0A5R9G9M4</accession>
<dbReference type="OrthoDB" id="8115576at2"/>
<dbReference type="GO" id="GO:0003677">
    <property type="term" value="F:DNA binding"/>
    <property type="evidence" value="ECO:0007669"/>
    <property type="project" value="UniProtKB-KW"/>
</dbReference>
<dbReference type="AlphaFoldDB" id="A0A5R9G9M4"/>
<keyword evidence="4" id="KW-1185">Reference proteome</keyword>
<dbReference type="PANTHER" id="PTHR46558:SF11">
    <property type="entry name" value="HTH-TYPE TRANSCRIPTIONAL REGULATOR XRE"/>
    <property type="match status" value="1"/>
</dbReference>
<evidence type="ECO:0000256" key="1">
    <source>
        <dbReference type="ARBA" id="ARBA00023125"/>
    </source>
</evidence>
<dbReference type="CDD" id="cd00093">
    <property type="entry name" value="HTH_XRE"/>
    <property type="match status" value="1"/>
</dbReference>
<reference evidence="3 4" key="1">
    <citation type="submission" date="2019-05" db="EMBL/GenBank/DDBJ databases">
        <authorList>
            <person name="Narsing Rao M.P."/>
            <person name="Li W.J."/>
        </authorList>
    </citation>
    <scope>NUCLEOTIDE SEQUENCE [LARGE SCALE GENOMIC DNA]</scope>
    <source>
        <strain evidence="3 4">SYSU_K30003</strain>
    </source>
</reference>
<feature type="domain" description="HTH cro/C1-type" evidence="2">
    <location>
        <begin position="7"/>
        <end position="61"/>
    </location>
</feature>
<proteinExistence type="predicted"/>
<dbReference type="EMBL" id="VCIW01000021">
    <property type="protein sequence ID" value="TLS49423.1"/>
    <property type="molecule type" value="Genomic_DNA"/>
</dbReference>
<evidence type="ECO:0000313" key="3">
    <source>
        <dbReference type="EMBL" id="TLS49423.1"/>
    </source>
</evidence>
<dbReference type="SMART" id="SM00530">
    <property type="entry name" value="HTH_XRE"/>
    <property type="match status" value="1"/>
</dbReference>
<protein>
    <submittedName>
        <fullName evidence="3">Helix-turn-helix transcriptional regulator</fullName>
    </submittedName>
</protein>
<dbReference type="Proteomes" id="UP000309676">
    <property type="component" value="Unassembled WGS sequence"/>
</dbReference>
<evidence type="ECO:0000259" key="2">
    <source>
        <dbReference type="PROSITE" id="PS50943"/>
    </source>
</evidence>
<name>A0A5R9G9M4_9BACL</name>
<dbReference type="Gene3D" id="1.10.260.40">
    <property type="entry name" value="lambda repressor-like DNA-binding domains"/>
    <property type="match status" value="1"/>
</dbReference>
<evidence type="ECO:0000313" key="4">
    <source>
        <dbReference type="Proteomes" id="UP000309676"/>
    </source>
</evidence>
<keyword evidence="1" id="KW-0238">DNA-binding</keyword>
<dbReference type="PANTHER" id="PTHR46558">
    <property type="entry name" value="TRACRIPTIONAL REGULATORY PROTEIN-RELATED-RELATED"/>
    <property type="match status" value="1"/>
</dbReference>
<sequence>MNCGERIAKLREDLGLTQGELAARLGITRASLSHYETNRRQPDYETLSALADFFDVSVDYLMKRTENMKESLTPDVSFFVDQLELSDEAILEKIDFTVDGRKLTAEEARRFIAFVRAERAMLRGDDKADS</sequence>
<comment type="caution">
    <text evidence="3">The sequence shown here is derived from an EMBL/GenBank/DDBJ whole genome shotgun (WGS) entry which is preliminary data.</text>
</comment>